<reference evidence="1" key="1">
    <citation type="journal article" date="2020" name="Stud. Mycol.">
        <title>101 Dothideomycetes genomes: a test case for predicting lifestyles and emergence of pathogens.</title>
        <authorList>
            <person name="Haridas S."/>
            <person name="Albert R."/>
            <person name="Binder M."/>
            <person name="Bloem J."/>
            <person name="Labutti K."/>
            <person name="Salamov A."/>
            <person name="Andreopoulos B."/>
            <person name="Baker S."/>
            <person name="Barry K."/>
            <person name="Bills G."/>
            <person name="Bluhm B."/>
            <person name="Cannon C."/>
            <person name="Castanera R."/>
            <person name="Culley D."/>
            <person name="Daum C."/>
            <person name="Ezra D."/>
            <person name="Gonzalez J."/>
            <person name="Henrissat B."/>
            <person name="Kuo A."/>
            <person name="Liang C."/>
            <person name="Lipzen A."/>
            <person name="Lutzoni F."/>
            <person name="Magnuson J."/>
            <person name="Mondo S."/>
            <person name="Nolan M."/>
            <person name="Ohm R."/>
            <person name="Pangilinan J."/>
            <person name="Park H.-J."/>
            <person name="Ramirez L."/>
            <person name="Alfaro M."/>
            <person name="Sun H."/>
            <person name="Tritt A."/>
            <person name="Yoshinaga Y."/>
            <person name="Zwiers L.-H."/>
            <person name="Turgeon B."/>
            <person name="Goodwin S."/>
            <person name="Spatafora J."/>
            <person name="Crous P."/>
            <person name="Grigoriev I."/>
        </authorList>
    </citation>
    <scope>NUCLEOTIDE SEQUENCE</scope>
    <source>
        <strain evidence="1">CBS 183.55</strain>
    </source>
</reference>
<accession>A0A6A5RH07</accession>
<name>A0A6A5RH07_9PLEO</name>
<evidence type="ECO:0000313" key="1">
    <source>
        <dbReference type="EMBL" id="KAF1927032.1"/>
    </source>
</evidence>
<sequence length="217" mass="24714">MSTYSLHAGKNLNEELLGKYKGYVLKWKKATLPKAQELMPSDTLEKLAHRITLPQDNLSTQLEASVVENYKHFTIEDDIKCPIAREMRSAYDCINDLRMHERPKQRRGIYKLQCKELIAVITKQNDKKPALPDSIAKQIRARQYEQFRAGLAELLENDVVMSAEHIGVRADLARKLRRFSATLAVLNAQCPGAETRRAAKKARTVKIKMEVDLLPGT</sequence>
<dbReference type="EMBL" id="ML978974">
    <property type="protein sequence ID" value="KAF1927032.1"/>
    <property type="molecule type" value="Genomic_DNA"/>
</dbReference>
<protein>
    <submittedName>
        <fullName evidence="1">Uncharacterized protein</fullName>
    </submittedName>
</protein>
<proteinExistence type="predicted"/>
<dbReference type="GeneID" id="54353944"/>
<dbReference type="OrthoDB" id="3598281at2759"/>
<dbReference type="AlphaFoldDB" id="A0A6A5RH07"/>
<gene>
    <name evidence="1" type="ORF">M421DRAFT_6588</name>
</gene>
<dbReference type="RefSeq" id="XP_033447284.1">
    <property type="nucleotide sequence ID" value="XM_033596277.1"/>
</dbReference>
<organism evidence="1 2">
    <name type="scientific">Didymella exigua CBS 183.55</name>
    <dbReference type="NCBI Taxonomy" id="1150837"/>
    <lineage>
        <taxon>Eukaryota</taxon>
        <taxon>Fungi</taxon>
        <taxon>Dikarya</taxon>
        <taxon>Ascomycota</taxon>
        <taxon>Pezizomycotina</taxon>
        <taxon>Dothideomycetes</taxon>
        <taxon>Pleosporomycetidae</taxon>
        <taxon>Pleosporales</taxon>
        <taxon>Pleosporineae</taxon>
        <taxon>Didymellaceae</taxon>
        <taxon>Didymella</taxon>
    </lineage>
</organism>
<dbReference type="Proteomes" id="UP000800082">
    <property type="component" value="Unassembled WGS sequence"/>
</dbReference>
<keyword evidence="2" id="KW-1185">Reference proteome</keyword>
<evidence type="ECO:0000313" key="2">
    <source>
        <dbReference type="Proteomes" id="UP000800082"/>
    </source>
</evidence>